<dbReference type="PANTHER" id="PTHR43775">
    <property type="entry name" value="FATTY ACID SYNTHASE"/>
    <property type="match status" value="1"/>
</dbReference>
<dbReference type="SMART" id="SM00827">
    <property type="entry name" value="PKS_AT"/>
    <property type="match status" value="2"/>
</dbReference>
<dbReference type="InterPro" id="IPR029058">
    <property type="entry name" value="AB_hydrolase_fold"/>
</dbReference>
<protein>
    <submittedName>
        <fullName evidence="10">Erythronolide synthase, modules 1 and 2</fullName>
        <ecNumber evidence="10">2.3.1.94</ecNumber>
    </submittedName>
</protein>
<dbReference type="InterPro" id="IPR020807">
    <property type="entry name" value="PKS_DH"/>
</dbReference>
<keyword evidence="2" id="KW-0597">Phosphoprotein</keyword>
<dbReference type="NCBIfam" id="NF045894">
    <property type="entry name" value="PKS_plus_SDR"/>
    <property type="match status" value="1"/>
</dbReference>
<evidence type="ECO:0000256" key="6">
    <source>
        <dbReference type="SAM" id="MobiDB-lite"/>
    </source>
</evidence>
<proteinExistence type="predicted"/>
<evidence type="ECO:0000256" key="1">
    <source>
        <dbReference type="ARBA" id="ARBA00022450"/>
    </source>
</evidence>
<dbReference type="InterPro" id="IPR014031">
    <property type="entry name" value="Ketoacyl_synth_C"/>
</dbReference>
<dbReference type="GO" id="GO:0031177">
    <property type="term" value="F:phosphopantetheine binding"/>
    <property type="evidence" value="ECO:0007669"/>
    <property type="project" value="InterPro"/>
</dbReference>
<dbReference type="GO" id="GO:0047879">
    <property type="term" value="F:erythronolide synthase activity"/>
    <property type="evidence" value="ECO:0007669"/>
    <property type="project" value="UniProtKB-EC"/>
</dbReference>
<comment type="caution">
    <text evidence="10">The sequence shown here is derived from an EMBL/GenBank/DDBJ whole genome shotgun (WGS) entry which is preliminary data.</text>
</comment>
<dbReference type="SMART" id="SM00825">
    <property type="entry name" value="PKS_KS"/>
    <property type="match status" value="2"/>
</dbReference>
<dbReference type="InterPro" id="IPR013968">
    <property type="entry name" value="PKS_KR"/>
</dbReference>
<feature type="active site" description="Proton acceptor; for dehydratase activity" evidence="5">
    <location>
        <position position="961"/>
    </location>
</feature>
<dbReference type="SUPFAM" id="SSF53901">
    <property type="entry name" value="Thiolase-like"/>
    <property type="match status" value="2"/>
</dbReference>
<keyword evidence="10" id="KW-0012">Acyltransferase</keyword>
<dbReference type="SMART" id="SM00822">
    <property type="entry name" value="PKS_KR"/>
    <property type="match status" value="2"/>
</dbReference>
<dbReference type="FunFam" id="3.40.366.10:FF:000002">
    <property type="entry name" value="Probable polyketide synthase 2"/>
    <property type="match status" value="2"/>
</dbReference>
<dbReference type="GO" id="GO:0006633">
    <property type="term" value="P:fatty acid biosynthetic process"/>
    <property type="evidence" value="ECO:0007669"/>
    <property type="project" value="InterPro"/>
</dbReference>
<dbReference type="SUPFAM" id="SSF47336">
    <property type="entry name" value="ACP-like"/>
    <property type="match status" value="2"/>
</dbReference>
<dbReference type="Pfam" id="PF00698">
    <property type="entry name" value="Acyl_transf_1"/>
    <property type="match status" value="2"/>
</dbReference>
<dbReference type="EC" id="2.3.1.94" evidence="10"/>
<dbReference type="SUPFAM" id="SSF53474">
    <property type="entry name" value="alpha/beta-Hydrolases"/>
    <property type="match status" value="2"/>
</dbReference>
<reference evidence="10 11" key="1">
    <citation type="submission" date="2018-03" db="EMBL/GenBank/DDBJ databases">
        <title>Draft Genome Sequences of the Obligatory Marine Myxobacteria Enhygromyxa salina SWB007.</title>
        <authorList>
            <person name="Poehlein A."/>
            <person name="Moghaddam J.A."/>
            <person name="Harms H."/>
            <person name="Alanjari M."/>
            <person name="Koenig G.M."/>
            <person name="Daniel R."/>
            <person name="Schaeberle T.F."/>
        </authorList>
    </citation>
    <scope>NUCLEOTIDE SEQUENCE [LARGE SCALE GENOMIC DNA]</scope>
    <source>
        <strain evidence="10 11">SWB007</strain>
    </source>
</reference>
<dbReference type="Gene3D" id="1.10.1200.10">
    <property type="entry name" value="ACP-like"/>
    <property type="match status" value="2"/>
</dbReference>
<evidence type="ECO:0000259" key="9">
    <source>
        <dbReference type="PROSITE" id="PS52019"/>
    </source>
</evidence>
<dbReference type="Pfam" id="PF16197">
    <property type="entry name" value="KAsynt_C_assoc"/>
    <property type="match status" value="2"/>
</dbReference>
<evidence type="ECO:0000256" key="3">
    <source>
        <dbReference type="ARBA" id="ARBA00022679"/>
    </source>
</evidence>
<evidence type="ECO:0000256" key="5">
    <source>
        <dbReference type="PROSITE-ProRule" id="PRU01363"/>
    </source>
</evidence>
<dbReference type="InterPro" id="IPR049900">
    <property type="entry name" value="PKS_mFAS_DH"/>
</dbReference>
<dbReference type="Proteomes" id="UP000238823">
    <property type="component" value="Unassembled WGS sequence"/>
</dbReference>
<evidence type="ECO:0000259" key="7">
    <source>
        <dbReference type="PROSITE" id="PS50075"/>
    </source>
</evidence>
<dbReference type="InterPro" id="IPR016036">
    <property type="entry name" value="Malonyl_transacylase_ACP-bd"/>
</dbReference>
<feature type="domain" description="Ketosynthase family 3 (KS3)" evidence="8">
    <location>
        <begin position="34"/>
        <end position="459"/>
    </location>
</feature>
<evidence type="ECO:0000256" key="4">
    <source>
        <dbReference type="ARBA" id="ARBA00054155"/>
    </source>
</evidence>
<dbReference type="Pfam" id="PF02801">
    <property type="entry name" value="Ketoacyl-synt_C"/>
    <property type="match status" value="2"/>
</dbReference>
<dbReference type="SMART" id="SM00823">
    <property type="entry name" value="PKS_PP"/>
    <property type="match status" value="2"/>
</dbReference>
<dbReference type="Pfam" id="PF22953">
    <property type="entry name" value="SpnB_Rossmann"/>
    <property type="match status" value="2"/>
</dbReference>
<dbReference type="SUPFAM" id="SSF52151">
    <property type="entry name" value="FabD/lysophospholipase-like"/>
    <property type="match status" value="2"/>
</dbReference>
<accession>A0A2S9YVF0</accession>
<dbReference type="RefSeq" id="WP_106088105.1">
    <property type="nucleotide sequence ID" value="NZ_PVNL01000030.1"/>
</dbReference>
<gene>
    <name evidence="10" type="primary">eryA_1</name>
    <name evidence="10" type="ORF">ENSA7_10530</name>
</gene>
<sequence length="3803" mass="403593">MSQPDPKELRATLVRAMREIERLRKQVAALESAGVPIAIVGVGLRLPGGICDLTGLWRALEAQLDAIGPIPADRWKLDDFYDPDTEAAGKSYAREGGFVTNIDRFDPGFFGISPREAKSIDPQHRLLLETAWEALEHAGIVPGSLAGTRTGVFVGIGASDYGSLMRDAVDGDGYAIMGSHVSFAPGRIAFHLGLQGPSIALDTACSSSLVALHLACASLRARESTIALACGAAAMTDPHTFVQLSRTRALAPDGRSKAFSDRADGYGRGEGAIVLVLERLSDAVASGREVLAVIRGSAVNHDGASSGLTAPNGLAQQAVIRAALSDANLEPNEIDYVECHGTGTILGDPIEVGALAAVHAKGRTNDRPLLLGTVKSNLGHLEAASGLAGVAKLIACLRHAKLPASLHALPLNRHIEWESLPLAVVTESVSWSAQAQAPRRAAVSSFGLSGTNAHVILEGPPPPPAPRARAHAVASPVPLLLSARSQPALRHQAQQLLAHLRAERASAALGDVAYSLATTRSHLEHRVAFVSADLEGALATLESIAADGGSRAPIGDRVRARPLLAVMFTGQGSQLHGMGGALIDAYPVFRDAFEACAKLFDAQLEHDLRAVVRGDEPHAELLDQTAYTQPALFALEVALFRLFESWGLTPDLVLGHSIGELAAAHVAGVVSLEHACALVAARGRLMQALPSGGVMISIEASEAEVREQLGRRPGAVDIAGINGPRSTVIAGDDAAARAVAAEFEQLGRAVKHLTVSHAFHSQHMDAMLAPLEAVAAGLELRPPTLELVSNVTGRLATPAQLSSAKYWADHARREVRFFDAIRTLETLGTTVVLELGPRGVLTSMAAGCLAPDAAKPMTLIASLRGDRPAIEALASSVAELHCHGIALNWSAYYEGRGCRRVPLPTYAFARERHWLDARPPRAGVGSSGRHPLSGVRVELPDDGAIHNVELGPAVQRYLADHRVFETIVVPGAFYLAIMLAIGESCWPGRAIELRDVEFVRALGFEGPDDRVSLHVRLTPVERDQLAASLHSRDSEGVWTTHANAILRAIEPPQLEPSLDLDSLEWSADQADFAQMLQTMQIDWGPSWWWLTQTSATTDATVVGRLVAPDQAQIQDAPIPGGLIDNAFALVFWTPGFVYDTTPRLPFAVRRMVWSGAPTQPHYAALTAVENALEQTTSNIGLFDDRGRPLAVIEGFVTRSAPPERFLARRPVRDLYTVDHERVAAPGPRAATWTRLGAPIDGLPGPAAQFDDVEALQLARAEAGLELGLTLSLCDPNATALELTLTTLAMLRTWLRSTQLAGHRLVVITRQAIAAKPGDPVEHPAQASVWGLLRTAQTEHPEFSLTVVDVDEDPRSTAALLSVPDRPQLLIRGGEYLEPKLAAASLGREPLANPLSALAGTVLITGVTGALGSIVARHLVHEHGVRHLLGLSRAGARSPGATELCTELALAGAELRILACDVGDREALEHALATVAPAQPLVAVMHIAGALDDAVIEDLRVEQVERVFAAKVDGARHLDELTRARPLQAFVLFSSYSGIIGTAGQANYAAANTYLDSLAAQRRGLGLPATSLAWGPWAEGGMAARLGERDRGRMRRQGVEPFSSADALALLDAAVRHDASVCVPVRLDLAALAAADAEPPSILRGLAPRPPTSSSPAPSLPASLAQLDATRRDAATLALVLDATVAVLGLAGASELDPEQPLSELGLDSLMAIELRNRLQRATQLRLPSTLLFDHPTPASLRDRLLTELSEVAATVPAAAARSSTQRPHTDDDDAIAIVGMACRFPGGVQDPEQLWALLQDGRNATGPMPSNRGWDLDALHDPDPRAPGKSVTQRGGFLHDAADFDPLFFGISPREAEAIDPQQRLLLETSWEAMEDAGIRPAKLRGSNTGVFVGIMYNDYGGRFINDPAALTGHVALGSAASVASGRLAYVFGLEGPALAVDTACSSSLVSTHLAARALRERECDLALASGVAVMATPGSFIEFSRQGALARDGRCKAFGAAADGVGWAEGAGVLILERLADARANGHTVHAIIRGSAINQDGRSQGLTAPNGPAQQRVIEAALAAAQLSPLDVDAIEAHGTGTVLGDPIEAQALQAVYGRGRPSDAPLWLGSIKSNLGHTQAAAGIAGIIKIVLAMRHQQLPRTLFAAPASPHVDWSSSLALLHEPRPWTREGRPRRAAVSSFGISGTNAHVILEDVDAPVADEAPSSAPSVVVISGKTDRALRAQARSLRRWLERHEAASLTDMASGLAIARTQFAHRAAFVATTRERALSELERLGDDRPDHTTALGVVAHRPTLAFMFTGQGAQWLGMGRELFERQPVYRAAFSQVAAHLDPQLERPLGSIVFAEPGSATAAYLDQTRFTQPALFAVEVALYRLLESWGITPQLVIGHSIGELAAAHVAGILSLAHACQLVAARGRSMQALPTGGAMVAIAASESEVQAEIDRQLATVDIAGINGPASTVVSGPAQATSAIAEHFEALGHRVRRLEVSHAFHSRLMDPMLDEFRRVAESIEYAAPQLAVISSLTGALADPDQLRDPAYWVRQVRDPVRFHDGVLALAHEGANVLLEIGPHAVLSAMARDCLAADSPVSVTASLRRDRSDAKCLAETLAQLHCRGVEVDWLPYVGRGQARLAAPLPTYAFQRSRYWMSPPPPPKPEPAAGSLERSLWSEIERGDVGRLAKLAGVEPAVIDDSWLAAMHRLRAHAERRATLDSWRYVERWIPARDHVGPNAPAACVFIIPTGLELELPVGARTLTLERTSSREQLATQLRELAAQRPIDNWVSILALDSTPSDHHCALTLTLMHALCDLGDAPETASAKLCVITRGAVSTRPTDEPVDPTQSMIWGLSRSFALEYPGRWGGLVDLPLEPSHEDARWIDAGLALAGEDQVAVRDGALIVRRLARVTANSGAPELELPRVALVTGGTGALGAQTARWLAHAGTPHLILTSRSGDRAAGATQLRSELEALGARVTIARCDVANADALAQLLAQLASDGASPDAIFHVAGISGEPGPLAELDHAAFAEVAAGKVVGARNLHEQTLALPIRTFVLFGSIAGVWGAAQQAAYSAANAYLEGLARHRTASGLAATCVGWGSWAGGGMAEGSAGEALDRLGVRAMDPEVALAGLALSLAEGHSAVVIADIDWSVLAPLFAMHGPRPLFDAIDEARRATMKLPSAQDLRRALEQLSPAQLHAAGLLDQLMEIAGPGLELASASTASSPPPRLTHAQIIPAIIDAARQVLRVPAEVLDPGTGLTALGLDSLMALELRTLLDSKGISIPIAELLRGRSVAELAAIVTDASPTSPDVTPAPPVGAWISVDTPRPDAQLRLVCFPYAAGGPAVFAEWPALLGEDVEVCVAHLPGRGSRLDEPPLRSIDAFAQPLVEAMVPLCDKPLALFGHCMGSVLMFEVAARLEREHGASFVRVFASGSAPPGSYQSPLLHLLDEAQLMEALGVIGFTNASALLEDRELRTLLLPMLRGDFEAVADYSTKYEALTPISSPITVIAALRDAFVAPRFIPRWARYTTDTTTLNLIDENHYFVESDRAAVVELVQAELFGGQRSSARIRMIPTDEWASSIRDRPTPSPAASPVVWRRPPSENTTATLVLLPDIWGTSFPLDNPDAVDPRWSLCEVRYPDGGDSAEVFLDQLLTWFGDAVGHPAVLLGHGFGGICAAELAARFGDRVDALYIANAIPPGDYGLPFADLLSDDALLRLLALAGHPSSTPAALPRIRAGVQLGSSYPVERRVLVACPITVLRGRRSILFSFHTAAHWSHATTGVVRFVDHDGDQFTALDAELLPRLRI</sequence>
<dbReference type="InterPro" id="IPR001227">
    <property type="entry name" value="Ac_transferase_dom_sf"/>
</dbReference>
<dbReference type="InterPro" id="IPR057326">
    <property type="entry name" value="KR_dom"/>
</dbReference>
<dbReference type="Pfam" id="PF21089">
    <property type="entry name" value="PKS_DH_N"/>
    <property type="match status" value="1"/>
</dbReference>
<dbReference type="CDD" id="cd00833">
    <property type="entry name" value="PKS"/>
    <property type="match status" value="2"/>
</dbReference>
<evidence type="ECO:0000313" key="11">
    <source>
        <dbReference type="Proteomes" id="UP000238823"/>
    </source>
</evidence>
<feature type="domain" description="PKS/mFAS DH" evidence="9">
    <location>
        <begin position="930"/>
        <end position="1206"/>
    </location>
</feature>
<dbReference type="PROSITE" id="PS00606">
    <property type="entry name" value="KS3_1"/>
    <property type="match status" value="1"/>
</dbReference>
<dbReference type="Pfam" id="PF00550">
    <property type="entry name" value="PP-binding"/>
    <property type="match status" value="2"/>
</dbReference>
<dbReference type="Pfam" id="PF14765">
    <property type="entry name" value="PS-DH"/>
    <property type="match status" value="1"/>
</dbReference>
<dbReference type="InterPro" id="IPR020841">
    <property type="entry name" value="PKS_Beta-ketoAc_synthase_dom"/>
</dbReference>
<dbReference type="InterPro" id="IPR016039">
    <property type="entry name" value="Thiolase-like"/>
</dbReference>
<evidence type="ECO:0000313" key="10">
    <source>
        <dbReference type="EMBL" id="PRQ09063.1"/>
    </source>
</evidence>
<dbReference type="Gene3D" id="3.40.47.10">
    <property type="match status" value="2"/>
</dbReference>
<feature type="active site" description="Proton donor; for dehydratase activity" evidence="5">
    <location>
        <position position="1124"/>
    </location>
</feature>
<dbReference type="InterPro" id="IPR049551">
    <property type="entry name" value="PKS_DH_C"/>
</dbReference>
<dbReference type="InterPro" id="IPR036291">
    <property type="entry name" value="NAD(P)-bd_dom_sf"/>
</dbReference>
<dbReference type="SUPFAM" id="SSF51735">
    <property type="entry name" value="NAD(P)-binding Rossmann-fold domains"/>
    <property type="match status" value="4"/>
</dbReference>
<dbReference type="GO" id="GO:0004315">
    <property type="term" value="F:3-oxoacyl-[acyl-carrier-protein] synthase activity"/>
    <property type="evidence" value="ECO:0007669"/>
    <property type="project" value="InterPro"/>
</dbReference>
<keyword evidence="3 10" id="KW-0808">Transferase</keyword>
<dbReference type="PROSITE" id="PS52019">
    <property type="entry name" value="PKS_MFAS_DH"/>
    <property type="match status" value="1"/>
</dbReference>
<dbReference type="PROSITE" id="PS00012">
    <property type="entry name" value="PHOSPHOPANTETHEINE"/>
    <property type="match status" value="2"/>
</dbReference>
<dbReference type="Pfam" id="PF00109">
    <property type="entry name" value="ketoacyl-synt"/>
    <property type="match status" value="2"/>
</dbReference>
<dbReference type="InterPro" id="IPR014030">
    <property type="entry name" value="Ketoacyl_synth_N"/>
</dbReference>
<dbReference type="GO" id="GO:0004312">
    <property type="term" value="F:fatty acid synthase activity"/>
    <property type="evidence" value="ECO:0007669"/>
    <property type="project" value="TreeGrafter"/>
</dbReference>
<dbReference type="CDD" id="cd08956">
    <property type="entry name" value="KR_3_FAS_SDR_x"/>
    <property type="match status" value="1"/>
</dbReference>
<organism evidence="10 11">
    <name type="scientific">Enhygromyxa salina</name>
    <dbReference type="NCBI Taxonomy" id="215803"/>
    <lineage>
        <taxon>Bacteria</taxon>
        <taxon>Pseudomonadati</taxon>
        <taxon>Myxococcota</taxon>
        <taxon>Polyangia</taxon>
        <taxon>Nannocystales</taxon>
        <taxon>Nannocystaceae</taxon>
        <taxon>Enhygromyxa</taxon>
    </lineage>
</organism>
<dbReference type="InterPro" id="IPR032821">
    <property type="entry name" value="PKS_assoc"/>
</dbReference>
<feature type="domain" description="Carrier" evidence="7">
    <location>
        <begin position="1673"/>
        <end position="1748"/>
    </location>
</feature>
<feature type="domain" description="Ketosynthase family 3 (KS3)" evidence="8">
    <location>
        <begin position="1772"/>
        <end position="2197"/>
    </location>
</feature>
<dbReference type="Pfam" id="PF00975">
    <property type="entry name" value="Thioesterase"/>
    <property type="match status" value="1"/>
</dbReference>
<dbReference type="SUPFAM" id="SSF55048">
    <property type="entry name" value="Probable ACP-binding domain of malonyl-CoA ACP transacylase"/>
    <property type="match status" value="2"/>
</dbReference>
<dbReference type="Gene3D" id="3.30.70.3290">
    <property type="match status" value="2"/>
</dbReference>
<dbReference type="Gene3D" id="3.10.129.110">
    <property type="entry name" value="Polyketide synthase dehydratase"/>
    <property type="match status" value="1"/>
</dbReference>
<dbReference type="EMBL" id="PVNL01000030">
    <property type="protein sequence ID" value="PRQ09063.1"/>
    <property type="molecule type" value="Genomic_DNA"/>
</dbReference>
<dbReference type="InterPro" id="IPR042104">
    <property type="entry name" value="PKS_dehydratase_sf"/>
</dbReference>
<dbReference type="Gene3D" id="3.40.50.1820">
    <property type="entry name" value="alpha/beta hydrolase"/>
    <property type="match status" value="2"/>
</dbReference>
<dbReference type="InterPro" id="IPR014043">
    <property type="entry name" value="Acyl_transferase_dom"/>
</dbReference>
<feature type="region of interest" description="Disordered" evidence="6">
    <location>
        <begin position="1640"/>
        <end position="1660"/>
    </location>
</feature>
<dbReference type="InterPro" id="IPR055123">
    <property type="entry name" value="SpnB-like_Rossmann"/>
</dbReference>
<dbReference type="InterPro" id="IPR009081">
    <property type="entry name" value="PP-bd_ACP"/>
</dbReference>
<dbReference type="FunFam" id="3.40.47.10:FF:000019">
    <property type="entry name" value="Polyketide synthase type I"/>
    <property type="match status" value="2"/>
</dbReference>
<dbReference type="InterPro" id="IPR006162">
    <property type="entry name" value="Ppantetheine_attach_site"/>
</dbReference>
<evidence type="ECO:0000256" key="2">
    <source>
        <dbReference type="ARBA" id="ARBA00022553"/>
    </source>
</evidence>
<keyword evidence="1" id="KW-0596">Phosphopantetheine</keyword>
<dbReference type="InterPro" id="IPR001031">
    <property type="entry name" value="Thioesterase"/>
</dbReference>
<dbReference type="InterPro" id="IPR020806">
    <property type="entry name" value="PKS_PP-bd"/>
</dbReference>
<feature type="domain" description="Carrier" evidence="7">
    <location>
        <begin position="3225"/>
        <end position="3301"/>
    </location>
</feature>
<dbReference type="InterPro" id="IPR050091">
    <property type="entry name" value="PKS_NRPS_Biosynth_Enz"/>
</dbReference>
<dbReference type="SMART" id="SM00826">
    <property type="entry name" value="PKS_DH"/>
    <property type="match status" value="1"/>
</dbReference>
<comment type="function">
    <text evidence="4">Involved in production of the polyketide antibiotic thailandamide.</text>
</comment>
<dbReference type="InterPro" id="IPR016035">
    <property type="entry name" value="Acyl_Trfase/lysoPLipase"/>
</dbReference>
<dbReference type="Pfam" id="PF08659">
    <property type="entry name" value="KR"/>
    <property type="match status" value="2"/>
</dbReference>
<dbReference type="Gene3D" id="3.40.50.720">
    <property type="entry name" value="NAD(P)-binding Rossmann-like Domain"/>
    <property type="match status" value="2"/>
</dbReference>
<dbReference type="PANTHER" id="PTHR43775:SF51">
    <property type="entry name" value="INACTIVE PHENOLPHTHIOCEROL SYNTHESIS POLYKETIDE SYNTHASE TYPE I PKS1-RELATED"/>
    <property type="match status" value="1"/>
</dbReference>
<dbReference type="PROSITE" id="PS50075">
    <property type="entry name" value="CARRIER"/>
    <property type="match status" value="2"/>
</dbReference>
<name>A0A2S9YVF0_9BACT</name>
<dbReference type="InterPro" id="IPR018201">
    <property type="entry name" value="Ketoacyl_synth_AS"/>
</dbReference>
<feature type="region of interest" description="N-terminal hotdog fold" evidence="5">
    <location>
        <begin position="930"/>
        <end position="1053"/>
    </location>
</feature>
<evidence type="ECO:0000259" key="8">
    <source>
        <dbReference type="PROSITE" id="PS52004"/>
    </source>
</evidence>
<dbReference type="OrthoDB" id="5476655at2"/>
<dbReference type="PROSITE" id="PS52004">
    <property type="entry name" value="KS3_2"/>
    <property type="match status" value="2"/>
</dbReference>
<dbReference type="Gene3D" id="3.40.366.10">
    <property type="entry name" value="Malonyl-Coenzyme A Acyl Carrier Protein, domain 2"/>
    <property type="match status" value="2"/>
</dbReference>
<dbReference type="CDD" id="cd08952">
    <property type="entry name" value="KR_1_SDR_x"/>
    <property type="match status" value="1"/>
</dbReference>
<feature type="region of interest" description="C-terminal hotdog fold" evidence="5">
    <location>
        <begin position="1067"/>
        <end position="1206"/>
    </location>
</feature>
<dbReference type="InterPro" id="IPR036736">
    <property type="entry name" value="ACP-like_sf"/>
</dbReference>
<dbReference type="InterPro" id="IPR049552">
    <property type="entry name" value="PKS_DH_N"/>
</dbReference>